<dbReference type="EMBL" id="CP039922">
    <property type="protein sequence ID" value="QCL92899.1"/>
    <property type="molecule type" value="Genomic_DNA"/>
</dbReference>
<organism evidence="1 2">
    <name type="scientific">Agrobacterium tumefaciens</name>
    <dbReference type="NCBI Taxonomy" id="358"/>
    <lineage>
        <taxon>Bacteria</taxon>
        <taxon>Pseudomonadati</taxon>
        <taxon>Pseudomonadota</taxon>
        <taxon>Alphaproteobacteria</taxon>
        <taxon>Hyphomicrobiales</taxon>
        <taxon>Rhizobiaceae</taxon>
        <taxon>Rhizobium/Agrobacterium group</taxon>
        <taxon>Agrobacterium</taxon>
        <taxon>Agrobacterium tumefaciens complex</taxon>
    </lineage>
</organism>
<evidence type="ECO:0000313" key="2">
    <source>
        <dbReference type="Proteomes" id="UP000298649"/>
    </source>
</evidence>
<evidence type="ECO:0000313" key="1">
    <source>
        <dbReference type="EMBL" id="QCL92899.1"/>
    </source>
</evidence>
<reference evidence="1 2" key="1">
    <citation type="submission" date="2019-04" db="EMBL/GenBank/DDBJ databases">
        <title>Complete genome sequence of Agrobacterium tumefaciens CFBP7129.</title>
        <authorList>
            <person name="Haryono M."/>
            <person name="Lin Y.-C."/>
            <person name="Lai E.-M."/>
            <person name="Kuo C.-H."/>
        </authorList>
    </citation>
    <scope>NUCLEOTIDE SEQUENCE [LARGE SCALE GENOMIC DNA]</scope>
    <source>
        <strain evidence="1 2">CFBP7129</strain>
    </source>
</reference>
<dbReference type="Proteomes" id="UP000298649">
    <property type="component" value="Chromosome circular"/>
</dbReference>
<protein>
    <submittedName>
        <fullName evidence="1">Uncharacterized protein</fullName>
    </submittedName>
</protein>
<sequence>MIGQLANSIRQHLGIPVTRTLNVVRRLREAGMFPSGGPGRGPEFTRSDIVTLIVAVATGAKLEDVAAATRATLATVPGGANLAGAPLTIPRTAEIALAVLARQAADGDDLDELIIEIAHGEAEVALIWSDGVTQRHQSPGAIANHLPRGRVATRIPGPAFAAILRKFK</sequence>
<dbReference type="AlphaFoldDB" id="A0A4D7YNJ1"/>
<gene>
    <name evidence="1" type="ORF">CFBP7129_00835</name>
</gene>
<dbReference type="RefSeq" id="WP_137002872.1">
    <property type="nucleotide sequence ID" value="NZ_CP039922.1"/>
</dbReference>
<proteinExistence type="predicted"/>
<accession>A0A4D7YNJ1</accession>
<name>A0A4D7YNJ1_AGRTU</name>